<evidence type="ECO:0000313" key="4">
    <source>
        <dbReference type="EMBL" id="MBO0516569.1"/>
    </source>
</evidence>
<dbReference type="AlphaFoldDB" id="A0A939FDY0"/>
<evidence type="ECO:0000313" key="5">
    <source>
        <dbReference type="Proteomes" id="UP000664167"/>
    </source>
</evidence>
<proteinExistence type="predicted"/>
<feature type="non-terminal residue" evidence="4">
    <location>
        <position position="1"/>
    </location>
</feature>
<protein>
    <submittedName>
        <fullName evidence="4">WHG domain-containing protein</fullName>
    </submittedName>
</protein>
<evidence type="ECO:0000259" key="3">
    <source>
        <dbReference type="Pfam" id="PF13305"/>
    </source>
</evidence>
<dbReference type="InterPro" id="IPR025996">
    <property type="entry name" value="MT1864/Rv1816-like_C"/>
</dbReference>
<gene>
    <name evidence="4" type="ORF">J0695_33075</name>
</gene>
<dbReference type="InterPro" id="IPR036271">
    <property type="entry name" value="Tet_transcr_reg_TetR-rel_C_sf"/>
</dbReference>
<accession>A0A939FDY0</accession>
<dbReference type="EMBL" id="JAFLRJ010000414">
    <property type="protein sequence ID" value="MBO0516569.1"/>
    <property type="molecule type" value="Genomic_DNA"/>
</dbReference>
<sequence>AYDAVGEAAETALARAERSGHRAQWAAVCAAVRKWALAHPHEYALIYGSPVPGYTAPQDTVVPAGRVALALISVVRDAHR</sequence>
<organism evidence="4 5">
    <name type="scientific">Streptomyces beijiangensis</name>
    <dbReference type="NCBI Taxonomy" id="163361"/>
    <lineage>
        <taxon>Bacteria</taxon>
        <taxon>Bacillati</taxon>
        <taxon>Actinomycetota</taxon>
        <taxon>Actinomycetes</taxon>
        <taxon>Kitasatosporales</taxon>
        <taxon>Streptomycetaceae</taxon>
        <taxon>Streptomyces</taxon>
    </lineage>
</organism>
<reference evidence="4" key="1">
    <citation type="submission" date="2021-03" db="EMBL/GenBank/DDBJ databases">
        <title>Streptomyces poriferae sp. nov., a novel marine sponge-derived Actinobacteria species with anti-MRSA activity.</title>
        <authorList>
            <person name="Sandoval-Powers M."/>
            <person name="Kralova S."/>
            <person name="Nguyen G.-S."/>
            <person name="Fawwal D."/>
            <person name="Degnes K."/>
            <person name="Klinkenberg G."/>
            <person name="Sletta H."/>
            <person name="Wentzel A."/>
            <person name="Liles M.R."/>
        </authorList>
    </citation>
    <scope>NUCLEOTIDE SEQUENCE</scope>
    <source>
        <strain evidence="4">DSM 41794</strain>
    </source>
</reference>
<feature type="non-terminal residue" evidence="4">
    <location>
        <position position="80"/>
    </location>
</feature>
<dbReference type="RefSeq" id="WP_206968441.1">
    <property type="nucleotide sequence ID" value="NZ_JAFLRJ010000414.1"/>
</dbReference>
<feature type="domain" description="HTH-type transcriptional regulator MT1864/Rv1816-like C-terminal" evidence="3">
    <location>
        <begin position="25"/>
        <end position="79"/>
    </location>
</feature>
<keyword evidence="1" id="KW-0805">Transcription regulation</keyword>
<dbReference type="Pfam" id="PF13305">
    <property type="entry name" value="TetR_C_33"/>
    <property type="match status" value="1"/>
</dbReference>
<dbReference type="Gene3D" id="1.10.357.10">
    <property type="entry name" value="Tetracycline Repressor, domain 2"/>
    <property type="match status" value="1"/>
</dbReference>
<name>A0A939FDY0_9ACTN</name>
<dbReference type="SUPFAM" id="SSF48498">
    <property type="entry name" value="Tetracyclin repressor-like, C-terminal domain"/>
    <property type="match status" value="1"/>
</dbReference>
<evidence type="ECO:0000256" key="1">
    <source>
        <dbReference type="ARBA" id="ARBA00023015"/>
    </source>
</evidence>
<dbReference type="Proteomes" id="UP000664167">
    <property type="component" value="Unassembled WGS sequence"/>
</dbReference>
<comment type="caution">
    <text evidence="4">The sequence shown here is derived from an EMBL/GenBank/DDBJ whole genome shotgun (WGS) entry which is preliminary data.</text>
</comment>
<keyword evidence="5" id="KW-1185">Reference proteome</keyword>
<keyword evidence="2" id="KW-0804">Transcription</keyword>
<evidence type="ECO:0000256" key="2">
    <source>
        <dbReference type="ARBA" id="ARBA00023163"/>
    </source>
</evidence>